<evidence type="ECO:0008006" key="6">
    <source>
        <dbReference type="Google" id="ProtNLM"/>
    </source>
</evidence>
<dbReference type="SUPFAM" id="SSF56436">
    <property type="entry name" value="C-type lectin-like"/>
    <property type="match status" value="1"/>
</dbReference>
<feature type="region of interest" description="Disordered" evidence="1">
    <location>
        <begin position="675"/>
        <end position="717"/>
    </location>
</feature>
<keyword evidence="2" id="KW-1133">Transmembrane helix</keyword>
<name>A0A8W8HPE6_MAGGI</name>
<feature type="signal peptide" evidence="3">
    <location>
        <begin position="1"/>
        <end position="21"/>
    </location>
</feature>
<sequence length="717" mass="80063">MYSRWILIFVVFIEEICHVSVQETRVSLEIPSETSTWSQAVTIQSSACSVFGGDILQNISDARASVHSTELNRPAWVGAYVRYTPWIKIIGCRLVKPSDLQTVSRAVHQKDQDNSVVSCESKCQTLFALSEFHCFCLSNFPVSTGNCIPTYCPGNLNDFCGSNGDNYLSNGVTDVMIYETDASIPPNTTGAEECLVVEYTRDVVLGAYNKIVRGFQNPNDMSCNTENGFICKLEGAVIVDLSRQHYNRPARTWTDAVRQCYKQNGYQISTDVDSVVQNNSELSYFEKAWIGAFRRHHGFTISTKTDSSSNIHCVAATVDVSGGITLSYRNCNDKLPVWCLESNQSSAIPVTSLITTETTSSLISSKSTSYSKLLTTESNSASINTAIVGATSDEDLVITTSILATLLGLGILITIAIFLRKVYIKVIEKKNGRSYRPSRSNQKVKHDHLHYEQQLSAIGDEPVYSVIFDKNLEAPRYSEVVESDVLRAKRSNDSPYAYVNTRNLSESSTTETQQRRSGYFEMRPKKKSRNHIELSWLKFLEREQERLNRMSVGRLSTTTERQSYVDMSLENPTLRKSQASMRALMVDLSNRNSVTGIEKSSNKASLRKSTDYIEIPPDISLSTKNQTYNEILLDILPRKSLGYTDMSFDNVGFSAMKSKGHSKISLDDLSERQNQGYSSIVMSSGEASHSEMLHGTNEVTSKQLPVEQGEHCKDDAQ</sequence>
<keyword evidence="5" id="KW-1185">Reference proteome</keyword>
<evidence type="ECO:0000256" key="3">
    <source>
        <dbReference type="SAM" id="SignalP"/>
    </source>
</evidence>
<dbReference type="Proteomes" id="UP000005408">
    <property type="component" value="Unassembled WGS sequence"/>
</dbReference>
<evidence type="ECO:0000256" key="2">
    <source>
        <dbReference type="SAM" id="Phobius"/>
    </source>
</evidence>
<dbReference type="InterPro" id="IPR016187">
    <property type="entry name" value="CTDL_fold"/>
</dbReference>
<keyword evidence="2" id="KW-0472">Membrane</keyword>
<reference evidence="4" key="1">
    <citation type="submission" date="2022-08" db="UniProtKB">
        <authorList>
            <consortium name="EnsemblMetazoa"/>
        </authorList>
    </citation>
    <scope>IDENTIFICATION</scope>
    <source>
        <strain evidence="4">05x7-T-G4-1.051#20</strain>
    </source>
</reference>
<evidence type="ECO:0000313" key="5">
    <source>
        <dbReference type="Proteomes" id="UP000005408"/>
    </source>
</evidence>
<feature type="compositionally biased region" description="Basic and acidic residues" evidence="1">
    <location>
        <begin position="708"/>
        <end position="717"/>
    </location>
</feature>
<dbReference type="EnsemblMetazoa" id="G1046.1">
    <property type="protein sequence ID" value="G1046.1:cds"/>
    <property type="gene ID" value="G1046"/>
</dbReference>
<keyword evidence="2" id="KW-0812">Transmembrane</keyword>
<proteinExistence type="predicted"/>
<feature type="region of interest" description="Disordered" evidence="1">
    <location>
        <begin position="504"/>
        <end position="524"/>
    </location>
</feature>
<accession>A0A8W8HPE6</accession>
<evidence type="ECO:0000313" key="4">
    <source>
        <dbReference type="EnsemblMetazoa" id="G1046.1:cds"/>
    </source>
</evidence>
<dbReference type="CDD" id="cd00037">
    <property type="entry name" value="CLECT"/>
    <property type="match status" value="1"/>
</dbReference>
<evidence type="ECO:0000256" key="1">
    <source>
        <dbReference type="SAM" id="MobiDB-lite"/>
    </source>
</evidence>
<feature type="chain" id="PRO_5036479773" description="WSC domain-containing protein" evidence="3">
    <location>
        <begin position="22"/>
        <end position="717"/>
    </location>
</feature>
<dbReference type="AlphaFoldDB" id="A0A8W8HPE6"/>
<protein>
    <recommendedName>
        <fullName evidence="6">WSC domain-containing protein</fullName>
    </recommendedName>
</protein>
<organism evidence="4 5">
    <name type="scientific">Magallana gigas</name>
    <name type="common">Pacific oyster</name>
    <name type="synonym">Crassostrea gigas</name>
    <dbReference type="NCBI Taxonomy" id="29159"/>
    <lineage>
        <taxon>Eukaryota</taxon>
        <taxon>Metazoa</taxon>
        <taxon>Spiralia</taxon>
        <taxon>Lophotrochozoa</taxon>
        <taxon>Mollusca</taxon>
        <taxon>Bivalvia</taxon>
        <taxon>Autobranchia</taxon>
        <taxon>Pteriomorphia</taxon>
        <taxon>Ostreida</taxon>
        <taxon>Ostreoidea</taxon>
        <taxon>Ostreidae</taxon>
        <taxon>Magallana</taxon>
    </lineage>
</organism>
<keyword evidence="3" id="KW-0732">Signal</keyword>
<feature type="compositionally biased region" description="Polar residues" evidence="1">
    <location>
        <begin position="504"/>
        <end position="516"/>
    </location>
</feature>
<feature type="compositionally biased region" description="Polar residues" evidence="1">
    <location>
        <begin position="675"/>
        <end position="687"/>
    </location>
</feature>
<feature type="transmembrane region" description="Helical" evidence="2">
    <location>
        <begin position="396"/>
        <end position="419"/>
    </location>
</feature>